<dbReference type="InterPro" id="IPR051368">
    <property type="entry name" value="SerProtInhib-TIL_Domain"/>
</dbReference>
<feature type="domain" description="BPTI/Kunitz inhibitor" evidence="5">
    <location>
        <begin position="862"/>
        <end position="912"/>
    </location>
</feature>
<keyword evidence="3" id="KW-1015">Disulfide bond</keyword>
<evidence type="ECO:0000259" key="5">
    <source>
        <dbReference type="PROSITE" id="PS50279"/>
    </source>
</evidence>
<dbReference type="InterPro" id="IPR002919">
    <property type="entry name" value="TIL_dom"/>
</dbReference>
<dbReference type="Gene3D" id="4.10.410.10">
    <property type="entry name" value="Pancreatic trypsin inhibitor Kunitz domain"/>
    <property type="match status" value="3"/>
</dbReference>
<evidence type="ECO:0000313" key="7">
    <source>
        <dbReference type="Proteomes" id="UP000886998"/>
    </source>
</evidence>
<keyword evidence="7" id="KW-1185">Reference proteome</keyword>
<dbReference type="FunFam" id="2.10.25.10:FF:000055">
    <property type="entry name" value="alpha-tectorin isoform X1"/>
    <property type="match status" value="1"/>
</dbReference>
<dbReference type="SUPFAM" id="SSF57567">
    <property type="entry name" value="Serine protease inhibitors"/>
    <property type="match status" value="14"/>
</dbReference>
<feature type="chain" id="PRO_5036485325" evidence="4">
    <location>
        <begin position="16"/>
        <end position="1171"/>
    </location>
</feature>
<accession>A0A8X6XHK8</accession>
<evidence type="ECO:0000256" key="4">
    <source>
        <dbReference type="SAM" id="SignalP"/>
    </source>
</evidence>
<dbReference type="PRINTS" id="PR00759">
    <property type="entry name" value="BASICPTASE"/>
</dbReference>
<dbReference type="Gene3D" id="2.10.25.10">
    <property type="entry name" value="Laminin"/>
    <property type="match status" value="14"/>
</dbReference>
<name>A0A8X6XHK8_9ARAC</name>
<gene>
    <name evidence="6" type="primary">Ppn</name>
    <name evidence="6" type="ORF">TNIN_383401</name>
</gene>
<dbReference type="Proteomes" id="UP000886998">
    <property type="component" value="Unassembled WGS sequence"/>
</dbReference>
<dbReference type="FunFam" id="4.10.410.10:FF:000004">
    <property type="entry name" value="Tissue factor pathway inhibitor"/>
    <property type="match status" value="3"/>
</dbReference>
<dbReference type="InterPro" id="IPR002223">
    <property type="entry name" value="Kunitz_BPTI"/>
</dbReference>
<dbReference type="CDD" id="cd19941">
    <property type="entry name" value="TIL"/>
    <property type="match status" value="13"/>
</dbReference>
<dbReference type="EMBL" id="BMAV01009217">
    <property type="protein sequence ID" value="GFY53319.1"/>
    <property type="molecule type" value="Genomic_DNA"/>
</dbReference>
<dbReference type="InterPro" id="IPR036084">
    <property type="entry name" value="Ser_inhib-like_sf"/>
</dbReference>
<comment type="similarity">
    <text evidence="1">Belongs to the serine protease inhibitor-like (TIL domain-containing) family.</text>
</comment>
<sequence length="1171" mass="129786">MWSLLMLALCSSLQQDMIPSNCDSLCADNEYFVAQVNSCNTCESRGQCTVLEEQKPGCDCKTGHYRNREGVCVPEEECQGELRMIENSSLQQRSRPTHSTECGKDEVFLECGCLRTCCNGGRDNNCAAQCLKGCFCREGLVRNDYGKCVRLEDCGKGGGNGEICGINEEYNECGTACPVTCSNRNEAQICTDQCVPGCFCREGMVRNEQGMCVDPNQCPNETCGKREAYNACGSACPPTCSNRGKNQICTLQCVSGCFCEDGLVRNEQGVCIEPENCPGVELPANKCSSDEQFYECIPICEGTCSAYLTNSNLFCKMSCRSGCFCKEGLYQREDGACVPPSQCLSYPPMQTCGEDEEYKDCGSACPPTCSSLAKNLVCTQQCVQGCFCRRGLVRNDQGDCVEPKKCPKESCPENEEYSTCANPCNRCQKRKRCEFVCKPGCSCKEGYSRDFSGRCIPKAQCPSIDPTPPLNMCGKDEQFYDCIPSCQRTCSALTRKTKIFCKQQCREGCYCKEGLYKRQDGKCVPPSECNTPGQTPTPKPSNPICLQEKDAGPCFASFLRYFYNKATGQCEEFTYGGCRGNSNNFVTEEDCEAACERSTQICPENEVPSDCVVPCNDCQTKGKCNFLVCNEGCDCKEGYYRDVSGRCIPELQCPHIDPTPPPETCDEDEQFYDCIPSCSNTCKAYTRNPPIFCNQICMRGCFCKKGLYQNDDGACVPPEQCPNAPMPTTLPSEPICDQKKQVGPCKAAIPRYYYNNKTKKCEKFIYGGCNGNSNNFQTLEDCKATCGKKPNPTLCGKDEEYYQCIPTCKNTCENYRATRPLCPLFCKPGCFCKKGMVKRKDGKCVKPSQCTSPTKPPSDSICKQKKEVGPCKAAMPRYYYNKKTKKCEKFTYGGCKGNSNNFQTLEDCEAACGRGVGKCPKNEEQSDCVIPCNDCQTRGRCNFLVCNKGCDCKKGYYRDFGGRCIPELQCPLVDPTPPTCDEDEQFYECVPSCTRTCKALTRNPPIFCSQLCFGGCFCKEGLYQNDDGSCVPPEQCPNAPTPTTLPSEPQPACGKDEEYYQCIPTCRNTCENFGAVRPICSRLCRPGCFCKKGMVKRKDGKCVKSSQCKTTPPTKSPQQCGPDEQYYECKPTSQKTFLRQLPRAPPSFPRIGQKGMFFARKVWCREVTGNV</sequence>
<dbReference type="InterPro" id="IPR020901">
    <property type="entry name" value="Prtase_inh_Kunz-CS"/>
</dbReference>
<dbReference type="OrthoDB" id="6436526at2759"/>
<dbReference type="Pfam" id="PF01826">
    <property type="entry name" value="TIL"/>
    <property type="match status" value="11"/>
</dbReference>
<dbReference type="GO" id="GO:0004867">
    <property type="term" value="F:serine-type endopeptidase inhibitor activity"/>
    <property type="evidence" value="ECO:0007669"/>
    <property type="project" value="InterPro"/>
</dbReference>
<protein>
    <submittedName>
        <fullName evidence="6">Papilin</fullName>
    </submittedName>
</protein>
<keyword evidence="4" id="KW-0732">Signal</keyword>
<evidence type="ECO:0000256" key="2">
    <source>
        <dbReference type="ARBA" id="ARBA00022690"/>
    </source>
</evidence>
<evidence type="ECO:0000256" key="3">
    <source>
        <dbReference type="ARBA" id="ARBA00023157"/>
    </source>
</evidence>
<feature type="domain" description="BPTI/Kunitz inhibitor" evidence="5">
    <location>
        <begin position="736"/>
        <end position="786"/>
    </location>
</feature>
<dbReference type="SMART" id="SM00131">
    <property type="entry name" value="KU"/>
    <property type="match status" value="3"/>
</dbReference>
<evidence type="ECO:0000313" key="6">
    <source>
        <dbReference type="EMBL" id="GFY53319.1"/>
    </source>
</evidence>
<dbReference type="SUPFAM" id="SSF57362">
    <property type="entry name" value="BPTI-like"/>
    <property type="match status" value="3"/>
</dbReference>
<proteinExistence type="inferred from homology"/>
<dbReference type="AlphaFoldDB" id="A0A8X6XHK8"/>
<dbReference type="PROSITE" id="PS50279">
    <property type="entry name" value="BPTI_KUNITZ_2"/>
    <property type="match status" value="3"/>
</dbReference>
<dbReference type="CDD" id="cd00109">
    <property type="entry name" value="Kunitz-type"/>
    <property type="match status" value="3"/>
</dbReference>
<feature type="domain" description="BPTI/Kunitz inhibitor" evidence="5">
    <location>
        <begin position="545"/>
        <end position="595"/>
    </location>
</feature>
<keyword evidence="2" id="KW-0646">Protease inhibitor</keyword>
<feature type="signal peptide" evidence="4">
    <location>
        <begin position="1"/>
        <end position="15"/>
    </location>
</feature>
<evidence type="ECO:0000256" key="1">
    <source>
        <dbReference type="ARBA" id="ARBA00007611"/>
    </source>
</evidence>
<comment type="caution">
    <text evidence="6">The sequence shown here is derived from an EMBL/GenBank/DDBJ whole genome shotgun (WGS) entry which is preliminary data.</text>
</comment>
<dbReference type="InterPro" id="IPR036880">
    <property type="entry name" value="Kunitz_BPTI_sf"/>
</dbReference>
<dbReference type="PROSITE" id="PS00280">
    <property type="entry name" value="BPTI_KUNITZ_1"/>
    <property type="match status" value="3"/>
</dbReference>
<reference evidence="6" key="1">
    <citation type="submission" date="2020-08" db="EMBL/GenBank/DDBJ databases">
        <title>Multicomponent nature underlies the extraordinary mechanical properties of spider dragline silk.</title>
        <authorList>
            <person name="Kono N."/>
            <person name="Nakamura H."/>
            <person name="Mori M."/>
            <person name="Yoshida Y."/>
            <person name="Ohtoshi R."/>
            <person name="Malay A.D."/>
            <person name="Moran D.A.P."/>
            <person name="Tomita M."/>
            <person name="Numata K."/>
            <person name="Arakawa K."/>
        </authorList>
    </citation>
    <scope>NUCLEOTIDE SEQUENCE</scope>
</reference>
<dbReference type="Pfam" id="PF00014">
    <property type="entry name" value="Kunitz_BPTI"/>
    <property type="match status" value="3"/>
</dbReference>
<organism evidence="6 7">
    <name type="scientific">Trichonephila inaurata madagascariensis</name>
    <dbReference type="NCBI Taxonomy" id="2747483"/>
    <lineage>
        <taxon>Eukaryota</taxon>
        <taxon>Metazoa</taxon>
        <taxon>Ecdysozoa</taxon>
        <taxon>Arthropoda</taxon>
        <taxon>Chelicerata</taxon>
        <taxon>Arachnida</taxon>
        <taxon>Araneae</taxon>
        <taxon>Araneomorphae</taxon>
        <taxon>Entelegynae</taxon>
        <taxon>Araneoidea</taxon>
        <taxon>Nephilidae</taxon>
        <taxon>Trichonephila</taxon>
        <taxon>Trichonephila inaurata</taxon>
    </lineage>
</organism>
<dbReference type="PANTHER" id="PTHR23259:SF70">
    <property type="entry name" value="ACCESSORY GLAND PROTEIN ACP62F-RELATED"/>
    <property type="match status" value="1"/>
</dbReference>
<dbReference type="PANTHER" id="PTHR23259">
    <property type="entry name" value="RIDDLE"/>
    <property type="match status" value="1"/>
</dbReference>